<dbReference type="EMBL" id="BTPU01000053">
    <property type="protein sequence ID" value="GMQ63831.1"/>
    <property type="molecule type" value="Genomic_DNA"/>
</dbReference>
<organism evidence="1 2">
    <name type="scientific">Vallitalea maricola</name>
    <dbReference type="NCBI Taxonomy" id="3074433"/>
    <lineage>
        <taxon>Bacteria</taxon>
        <taxon>Bacillati</taxon>
        <taxon>Bacillota</taxon>
        <taxon>Clostridia</taxon>
        <taxon>Lachnospirales</taxon>
        <taxon>Vallitaleaceae</taxon>
        <taxon>Vallitalea</taxon>
    </lineage>
</organism>
<reference evidence="1" key="1">
    <citation type="submission" date="2023-09" db="EMBL/GenBank/DDBJ databases">
        <title>Vallitalea sediminicola and Vallitalea maricola sp. nov., anaerobic bacteria isolated from marine sediment.</title>
        <authorList>
            <person name="Hirano S."/>
            <person name="Maeda A."/>
            <person name="Terahara T."/>
            <person name="Mori K."/>
            <person name="Hamada M."/>
            <person name="Matsumoto R."/>
            <person name="Kobayashi T."/>
        </authorList>
    </citation>
    <scope>NUCLEOTIDE SEQUENCE</scope>
    <source>
        <strain evidence="1">AN17-2</strain>
    </source>
</reference>
<dbReference type="Proteomes" id="UP001374599">
    <property type="component" value="Unassembled WGS sequence"/>
</dbReference>
<keyword evidence="2" id="KW-1185">Reference proteome</keyword>
<comment type="caution">
    <text evidence="1">The sequence shown here is derived from an EMBL/GenBank/DDBJ whole genome shotgun (WGS) entry which is preliminary data.</text>
</comment>
<accession>A0ACB5UMX8</accession>
<gene>
    <name evidence="1" type="ORF">AN2V17_30670</name>
</gene>
<sequence length="120" mass="13925">MYKLTYLNFRYNEFTEIPNVIYKILSLIGLNLSGNRKVESVSETIAQLKNLRELDISNCAIKKLPDSFWEIKSLMYLNFANSSIEEIPDAIFYLPKLKSLDLTGTTLSDERKYDLAVKNY</sequence>
<protein>
    <submittedName>
        <fullName evidence="1">Uncharacterized protein</fullName>
    </submittedName>
</protein>
<name>A0ACB5UMX8_9FIRM</name>
<evidence type="ECO:0000313" key="2">
    <source>
        <dbReference type="Proteomes" id="UP001374599"/>
    </source>
</evidence>
<evidence type="ECO:0000313" key="1">
    <source>
        <dbReference type="EMBL" id="GMQ63831.1"/>
    </source>
</evidence>
<proteinExistence type="predicted"/>